<dbReference type="OrthoDB" id="3486565at2759"/>
<proteinExistence type="predicted"/>
<feature type="non-terminal residue" evidence="2">
    <location>
        <position position="351"/>
    </location>
</feature>
<dbReference type="InterPro" id="IPR010730">
    <property type="entry name" value="HET"/>
</dbReference>
<feature type="domain" description="Heterokaryon incompatibility" evidence="1">
    <location>
        <begin position="45"/>
        <end position="192"/>
    </location>
</feature>
<dbReference type="AlphaFoldDB" id="A0A6A6VKT4"/>
<evidence type="ECO:0000313" key="3">
    <source>
        <dbReference type="Proteomes" id="UP000799440"/>
    </source>
</evidence>
<accession>A0A6A6VKT4</accession>
<dbReference type="PANTHER" id="PTHR33112:SF16">
    <property type="entry name" value="HETEROKARYON INCOMPATIBILITY DOMAIN-CONTAINING PROTEIN"/>
    <property type="match status" value="1"/>
</dbReference>
<evidence type="ECO:0000259" key="1">
    <source>
        <dbReference type="Pfam" id="PF06985"/>
    </source>
</evidence>
<sequence length="351" mass="40250">WLKECMDGHSRCKYEVTSLPTRVIDVGSEEIEPRLYVTNGEKEKYVTMSHCWGGKCPVMTTTETIEDHKQGLPMNLLPKTFREAIIVTRSLGIRYLWIDSLCIIQNSKEDWEAEALRMSDVYANCYLMIAADASSNCEGGCFPDEGGSRNPGEPKTLSLPCPNQDEVCHHLYEPLFEHRRSPLNKRGWTLQERILAPRALHCGKYEIAWECADRIACECQMVETAVDKEFRFKERFLNPMKDAGQPSPASIAGNTWLWVNIVEEFTRRSLTRYTDTLPALSGLAQRMCPSPANQYVCGIWRNHFVKYLNWEANYDRIPDVTQMPASLPRRNEGFDIPTWSWASIVGPIRFP</sequence>
<evidence type="ECO:0000313" key="2">
    <source>
        <dbReference type="EMBL" id="KAF2750409.1"/>
    </source>
</evidence>
<name>A0A6A6VKT4_9PLEO</name>
<dbReference type="Proteomes" id="UP000799440">
    <property type="component" value="Unassembled WGS sequence"/>
</dbReference>
<organism evidence="2 3">
    <name type="scientific">Sporormia fimetaria CBS 119925</name>
    <dbReference type="NCBI Taxonomy" id="1340428"/>
    <lineage>
        <taxon>Eukaryota</taxon>
        <taxon>Fungi</taxon>
        <taxon>Dikarya</taxon>
        <taxon>Ascomycota</taxon>
        <taxon>Pezizomycotina</taxon>
        <taxon>Dothideomycetes</taxon>
        <taxon>Pleosporomycetidae</taxon>
        <taxon>Pleosporales</taxon>
        <taxon>Sporormiaceae</taxon>
        <taxon>Sporormia</taxon>
    </lineage>
</organism>
<protein>
    <submittedName>
        <fullName evidence="2">HET-domain-containing protein</fullName>
    </submittedName>
</protein>
<dbReference type="EMBL" id="MU006564">
    <property type="protein sequence ID" value="KAF2750409.1"/>
    <property type="molecule type" value="Genomic_DNA"/>
</dbReference>
<reference evidence="2" key="1">
    <citation type="journal article" date="2020" name="Stud. Mycol.">
        <title>101 Dothideomycetes genomes: a test case for predicting lifestyles and emergence of pathogens.</title>
        <authorList>
            <person name="Haridas S."/>
            <person name="Albert R."/>
            <person name="Binder M."/>
            <person name="Bloem J."/>
            <person name="Labutti K."/>
            <person name="Salamov A."/>
            <person name="Andreopoulos B."/>
            <person name="Baker S."/>
            <person name="Barry K."/>
            <person name="Bills G."/>
            <person name="Bluhm B."/>
            <person name="Cannon C."/>
            <person name="Castanera R."/>
            <person name="Culley D."/>
            <person name="Daum C."/>
            <person name="Ezra D."/>
            <person name="Gonzalez J."/>
            <person name="Henrissat B."/>
            <person name="Kuo A."/>
            <person name="Liang C."/>
            <person name="Lipzen A."/>
            <person name="Lutzoni F."/>
            <person name="Magnuson J."/>
            <person name="Mondo S."/>
            <person name="Nolan M."/>
            <person name="Ohm R."/>
            <person name="Pangilinan J."/>
            <person name="Park H.-J."/>
            <person name="Ramirez L."/>
            <person name="Alfaro M."/>
            <person name="Sun H."/>
            <person name="Tritt A."/>
            <person name="Yoshinaga Y."/>
            <person name="Zwiers L.-H."/>
            <person name="Turgeon B."/>
            <person name="Goodwin S."/>
            <person name="Spatafora J."/>
            <person name="Crous P."/>
            <person name="Grigoriev I."/>
        </authorList>
    </citation>
    <scope>NUCLEOTIDE SEQUENCE</scope>
    <source>
        <strain evidence="2">CBS 119925</strain>
    </source>
</reference>
<dbReference type="PANTHER" id="PTHR33112">
    <property type="entry name" value="DOMAIN PROTEIN, PUTATIVE-RELATED"/>
    <property type="match status" value="1"/>
</dbReference>
<gene>
    <name evidence="2" type="ORF">M011DRAFT_391819</name>
</gene>
<keyword evidence="3" id="KW-1185">Reference proteome</keyword>
<dbReference type="Pfam" id="PF06985">
    <property type="entry name" value="HET"/>
    <property type="match status" value="1"/>
</dbReference>
<feature type="non-terminal residue" evidence="2">
    <location>
        <position position="1"/>
    </location>
</feature>